<dbReference type="EMBL" id="SRXT01000001">
    <property type="protein sequence ID" value="TGX55822.1"/>
    <property type="molecule type" value="Genomic_DNA"/>
</dbReference>
<protein>
    <submittedName>
        <fullName evidence="2">Excalibur calcium-binding domain-containing protein</fullName>
    </submittedName>
</protein>
<dbReference type="RefSeq" id="WP_135962023.1">
    <property type="nucleotide sequence ID" value="NZ_SRXT01000001.1"/>
</dbReference>
<dbReference type="InterPro" id="IPR008613">
    <property type="entry name" value="Excalibur_Ca-bd_domain"/>
</dbReference>
<dbReference type="Pfam" id="PF05901">
    <property type="entry name" value="Excalibur"/>
    <property type="match status" value="1"/>
</dbReference>
<comment type="caution">
    <text evidence="2">The sequence shown here is derived from an EMBL/GenBank/DDBJ whole genome shotgun (WGS) entry which is preliminary data.</text>
</comment>
<accession>A0A4V3QZW8</accession>
<sequence>MRSRKPFRAVPIRLGVRYRRKRRGEDRQSALHLLGIAAIAGAVFGTASVATTPNGRAALYKTVKPIGVLTGIVRAREPQPGDTWRRCDDARAAGTAPIYAGEPGYREGLDGDSDGIACEPYRGR</sequence>
<dbReference type="SMART" id="SM00894">
    <property type="entry name" value="Excalibur"/>
    <property type="match status" value="1"/>
</dbReference>
<proteinExistence type="predicted"/>
<dbReference type="Proteomes" id="UP000306147">
    <property type="component" value="Unassembled WGS sequence"/>
</dbReference>
<dbReference type="AlphaFoldDB" id="A0A4V3QZW8"/>
<evidence type="ECO:0000313" key="2">
    <source>
        <dbReference type="EMBL" id="TGX55822.1"/>
    </source>
</evidence>
<evidence type="ECO:0000259" key="1">
    <source>
        <dbReference type="SMART" id="SM00894"/>
    </source>
</evidence>
<gene>
    <name evidence="2" type="ORF">E5A73_01450</name>
</gene>
<keyword evidence="3" id="KW-1185">Reference proteome</keyword>
<evidence type="ECO:0000313" key="3">
    <source>
        <dbReference type="Proteomes" id="UP000306147"/>
    </source>
</evidence>
<reference evidence="2 3" key="1">
    <citation type="submission" date="2019-04" db="EMBL/GenBank/DDBJ databases">
        <title>Sphingomonas psychrotolerans sp. nov., isolated from soil in the Tianshan Mountains, Xinjiang, China.</title>
        <authorList>
            <person name="Luo Y."/>
            <person name="Sheng H."/>
        </authorList>
    </citation>
    <scope>NUCLEOTIDE SEQUENCE [LARGE SCALE GENOMIC DNA]</scope>
    <source>
        <strain evidence="2 3">ZFGT-11</strain>
    </source>
</reference>
<name>A0A4V3QZW8_9SPHN</name>
<organism evidence="2 3">
    <name type="scientific">Sphingomonas gei</name>
    <dbReference type="NCBI Taxonomy" id="1395960"/>
    <lineage>
        <taxon>Bacteria</taxon>
        <taxon>Pseudomonadati</taxon>
        <taxon>Pseudomonadota</taxon>
        <taxon>Alphaproteobacteria</taxon>
        <taxon>Sphingomonadales</taxon>
        <taxon>Sphingomonadaceae</taxon>
        <taxon>Sphingomonas</taxon>
    </lineage>
</organism>
<feature type="domain" description="Excalibur calcium-binding" evidence="1">
    <location>
        <begin position="83"/>
        <end position="119"/>
    </location>
</feature>
<dbReference type="OrthoDB" id="5366081at2"/>